<evidence type="ECO:0000256" key="1">
    <source>
        <dbReference type="ARBA" id="ARBA00001957"/>
    </source>
</evidence>
<dbReference type="RefSeq" id="WP_206870601.1">
    <property type="nucleotide sequence ID" value="NZ_BMBA01000002.1"/>
</dbReference>
<keyword evidence="7" id="KW-1185">Reference proteome</keyword>
<dbReference type="Pfam" id="PF13193">
    <property type="entry name" value="AMP-binding_C"/>
    <property type="match status" value="1"/>
</dbReference>
<dbReference type="PANTHER" id="PTHR45398">
    <property type="match status" value="1"/>
</dbReference>
<dbReference type="Proteomes" id="UP000663802">
    <property type="component" value="Unassembled WGS sequence"/>
</dbReference>
<dbReference type="NCBIfam" id="TIGR01720">
    <property type="entry name" value="NRPS-para261"/>
    <property type="match status" value="1"/>
</dbReference>
<dbReference type="Pfam" id="PF00501">
    <property type="entry name" value="AMP-binding"/>
    <property type="match status" value="1"/>
</dbReference>
<dbReference type="Gene3D" id="3.30.300.30">
    <property type="match status" value="1"/>
</dbReference>
<accession>A0ABQ1EC86</accession>
<evidence type="ECO:0000256" key="4">
    <source>
        <dbReference type="ARBA" id="ARBA00023194"/>
    </source>
</evidence>
<evidence type="ECO:0000313" key="6">
    <source>
        <dbReference type="EMBL" id="GFZ32349.1"/>
    </source>
</evidence>
<dbReference type="PANTHER" id="PTHR45398:SF1">
    <property type="entry name" value="ENZYME, PUTATIVE (JCVI)-RELATED"/>
    <property type="match status" value="1"/>
</dbReference>
<dbReference type="Gene3D" id="3.30.559.10">
    <property type="entry name" value="Chloramphenicol acetyltransferase-like domain"/>
    <property type="match status" value="2"/>
</dbReference>
<evidence type="ECO:0000256" key="3">
    <source>
        <dbReference type="ARBA" id="ARBA00022553"/>
    </source>
</evidence>
<dbReference type="Gene3D" id="1.10.1200.10">
    <property type="entry name" value="ACP-like"/>
    <property type="match status" value="1"/>
</dbReference>
<dbReference type="InterPro" id="IPR009081">
    <property type="entry name" value="PP-bd_ACP"/>
</dbReference>
<dbReference type="NCBIfam" id="TIGR01733">
    <property type="entry name" value="AA-adenyl-dom"/>
    <property type="match status" value="1"/>
</dbReference>
<dbReference type="Pfam" id="PF00550">
    <property type="entry name" value="PP-binding"/>
    <property type="match status" value="1"/>
</dbReference>
<dbReference type="InterPro" id="IPR010060">
    <property type="entry name" value="NRPS_synth"/>
</dbReference>
<dbReference type="Gene3D" id="3.30.559.30">
    <property type="entry name" value="Nonribosomal peptide synthetase, condensation domain"/>
    <property type="match status" value="2"/>
</dbReference>
<keyword evidence="4" id="KW-0045">Antibiotic biosynthesis</keyword>
<evidence type="ECO:0000259" key="5">
    <source>
        <dbReference type="PROSITE" id="PS50075"/>
    </source>
</evidence>
<organism evidence="6 7">
    <name type="scientific">Clostridium zeae</name>
    <dbReference type="NCBI Taxonomy" id="2759022"/>
    <lineage>
        <taxon>Bacteria</taxon>
        <taxon>Bacillati</taxon>
        <taxon>Bacillota</taxon>
        <taxon>Clostridia</taxon>
        <taxon>Eubacteriales</taxon>
        <taxon>Clostridiaceae</taxon>
        <taxon>Clostridium</taxon>
    </lineage>
</organism>
<name>A0ABQ1EC86_9CLOT</name>
<proteinExistence type="predicted"/>
<gene>
    <name evidence="6" type="ORF">CSC2_28750</name>
</gene>
<dbReference type="PRINTS" id="PR00154">
    <property type="entry name" value="AMPBINDING"/>
</dbReference>
<evidence type="ECO:0000313" key="7">
    <source>
        <dbReference type="Proteomes" id="UP000663802"/>
    </source>
</evidence>
<dbReference type="Gene3D" id="2.30.38.10">
    <property type="entry name" value="Luciferase, Domain 3"/>
    <property type="match status" value="1"/>
</dbReference>
<sequence length="1500" mass="172525">MENNQNFKLYPLTNPQKRIWYVENIYEKTVMYNIGGYLKIKGTIDFNLLEESVNILIKENDGLRLRFVEKNGTLLQYVKNFEKVTIQRIDFSICDTPENSFYIWTKEEMEKSISLKSDNLYFFAFFKKDHNESGLFLKMHHIISDGWSFSLIAKQICDIYTKLANGQDISNYKPPSYVDFIDSEQHYLNSSRFLKNRAFWLEKFTTLPEKSAIKSIDSLEGHRNTYQINDSRSKQIKNFTSNYGISLNTFFTAMLLIYMNKIFHKDDIILGIPVLNRTSKKERQMIGMFTSTMPFRYKLNGDLSAENFIKDINSALLSSFFHQRYPYNLLVQDLKLSKKGYDSLFEVCVNYYNTSINNKINGMSIENVELYSGEQLYSLQLIIKEFLETDTLSLSFDYKTNVYSHEQIDDLYGYLNNIIDKILDNPKEKLSKINLLSSKERENLQFKLNSTETKYPKEKTIYELFEEQVEIVPNNIALSFNNETLSYKQLNEKANQLARKLRKKGVGKDKIVGFMTTHSLDTVIGILAILKSGGAYVPIDPEYPTERIRYIIEDSAVSLVLTNREINESIFLNQEIINLKDSNLYSGNCDNLEKINTPKDLAYVIYTSGSTGKPKGVMVEHGGLVNYIWWARKNYIKSKDEIFALYSSLSFDLTVTSIFTPLIGGNRLNIYYDDGSEFILYKILRENKVNIIKLTPAHLSLLKDMDNSNSSVSRFIVGGDDLKTSLAVSICKSFGNKIEIFNEYGPTETVVGCMIHKFDINKDKGLSVPIGIPADNVQIYILDKDLNIVPPETIGELYISGDGVARGYLNQAELTKSRFIQNPFVIGKRLYKTGDSAKYKKDGKIEYIGRIDRQVKIRGHRIELGEIEKHLTSIEEVLDAIVVDHENENGEKNLYGYVVLTNELPSIEIKKFLSKFLPNYMIPIHFIPLDTMPLTQNGKININQLPKPESIKSEKAEFITYQNETEKKLIEVTQEVLNIEKIGLLDGFYELGGDSIKAIQISSRLNNIGLNIKVKDILSHDTMQEIAACIETLQGTELEEQSVCEGIIEPTPISSWFFKQRFKNKNHWNQSVLLEISEYISNTEIIQAINKLIHHHDTLRLNYNSKIGKLYYNEKHLEDLKDIEEFNLTQLSKAEQISAINQLGEAFKGNFDLEKDLLFKGCIFDLGTSKRLLLTAHHLIIDGVSWRILLEDLNDLILQNKKDIPTALPLKTSSFQKWAMELEKYSKEEFVKQEIEYWDSVIENKAVYPVTFDLGEDKLKFSSTLKAVLNTEETEALITKANKAYGTDSNELLIIALAFTASRFSKQKTVTFEIEGHGREEITNAINISRSVGWFTSIYPVNLKINQIDLNSKIKELKEQLRSVPSKGINYGILKYLSKSIKQDESKLIRFNYLGDFDSTLKDSLFKFAKEDSGSDFDKENHLPYLIEIVAIHIDGKLNISITYSKNKFSDEAMQSFMKEYLNQIKDVIDYCINKEYSEFTPSDFDAAELSQEDLDSLFD</sequence>
<dbReference type="CDD" id="cd19534">
    <property type="entry name" value="E_NRPS"/>
    <property type="match status" value="1"/>
</dbReference>
<dbReference type="SUPFAM" id="SSF56801">
    <property type="entry name" value="Acetyl-CoA synthetase-like"/>
    <property type="match status" value="1"/>
</dbReference>
<dbReference type="InterPro" id="IPR045851">
    <property type="entry name" value="AMP-bd_C_sf"/>
</dbReference>
<comment type="caution">
    <text evidence="6">The sequence shown here is derived from an EMBL/GenBank/DDBJ whole genome shotgun (WGS) entry which is preliminary data.</text>
</comment>
<dbReference type="InterPro" id="IPR020459">
    <property type="entry name" value="AMP-binding"/>
</dbReference>
<dbReference type="EMBL" id="BMBA01000002">
    <property type="protein sequence ID" value="GFZ32349.1"/>
    <property type="molecule type" value="Genomic_DNA"/>
</dbReference>
<dbReference type="Gene3D" id="3.40.50.980">
    <property type="match status" value="2"/>
</dbReference>
<feature type="domain" description="Carrier" evidence="5">
    <location>
        <begin position="960"/>
        <end position="1034"/>
    </location>
</feature>
<dbReference type="InterPro" id="IPR023213">
    <property type="entry name" value="CAT-like_dom_sf"/>
</dbReference>
<dbReference type="PROSITE" id="PS00012">
    <property type="entry name" value="PHOSPHOPANTETHEINE"/>
    <property type="match status" value="1"/>
</dbReference>
<dbReference type="InterPro" id="IPR000873">
    <property type="entry name" value="AMP-dep_synth/lig_dom"/>
</dbReference>
<dbReference type="InterPro" id="IPR025110">
    <property type="entry name" value="AMP-bd_C"/>
</dbReference>
<dbReference type="SUPFAM" id="SSF47336">
    <property type="entry name" value="ACP-like"/>
    <property type="match status" value="1"/>
</dbReference>
<dbReference type="InterPro" id="IPR020845">
    <property type="entry name" value="AMP-binding_CS"/>
</dbReference>
<dbReference type="Pfam" id="PF00668">
    <property type="entry name" value="Condensation"/>
    <property type="match status" value="2"/>
</dbReference>
<reference evidence="6 7" key="1">
    <citation type="journal article" date="2021" name="Int. J. Syst. Evol. Microbiol.">
        <title>Clostridium zeae sp. nov., isolated from corn silage.</title>
        <authorList>
            <person name="Kobayashi H."/>
            <person name="Tanizawa Y."/>
            <person name="Yagura M."/>
            <person name="Sakamoto M."/>
            <person name="Ohkuma M."/>
            <person name="Tohno M."/>
        </authorList>
    </citation>
    <scope>NUCLEOTIDE SEQUENCE [LARGE SCALE GENOMIC DNA]</scope>
    <source>
        <strain evidence="6 7">CSC2</strain>
    </source>
</reference>
<keyword evidence="2" id="KW-0596">Phosphopantetheine</keyword>
<dbReference type="InterPro" id="IPR036736">
    <property type="entry name" value="ACP-like_sf"/>
</dbReference>
<comment type="cofactor">
    <cofactor evidence="1">
        <name>pantetheine 4'-phosphate</name>
        <dbReference type="ChEBI" id="CHEBI:47942"/>
    </cofactor>
</comment>
<dbReference type="InterPro" id="IPR006162">
    <property type="entry name" value="Ppantetheine_attach_site"/>
</dbReference>
<protein>
    <recommendedName>
        <fullName evidence="5">Carrier domain-containing protein</fullName>
    </recommendedName>
</protein>
<dbReference type="InterPro" id="IPR001242">
    <property type="entry name" value="Condensation_dom"/>
</dbReference>
<dbReference type="PROSITE" id="PS00455">
    <property type="entry name" value="AMP_BINDING"/>
    <property type="match status" value="1"/>
</dbReference>
<dbReference type="SUPFAM" id="SSF52777">
    <property type="entry name" value="CoA-dependent acyltransferases"/>
    <property type="match status" value="4"/>
</dbReference>
<dbReference type="InterPro" id="IPR010071">
    <property type="entry name" value="AA_adenyl_dom"/>
</dbReference>
<keyword evidence="3" id="KW-0597">Phosphoprotein</keyword>
<dbReference type="PROSITE" id="PS50075">
    <property type="entry name" value="CARRIER"/>
    <property type="match status" value="1"/>
</dbReference>
<evidence type="ECO:0000256" key="2">
    <source>
        <dbReference type="ARBA" id="ARBA00022450"/>
    </source>
</evidence>